<sequence length="256" mass="27456">MSPIKIIFFAFTLLLSPTLFAAESEGLVKSPVPSASLSAEDVRARLLQARPELPILSVEASTLAGFWDVKLPGGQTLFVSASGKHFVVGELFEITDNNFVNISEQGRNGERKQLLAAIDKKDMVIFKATTGEPKAVINVFTDIDCGYCRKLHEEVPEMNRLGIEVRYLAYPRAGIGSASYDKLVSAWCSDNPQMALTLAKGGSDLPVRTCANAVAAEYQLGGAMGVTGTPSLVFEDGRMQAGYIPVAQLAVVLGLN</sequence>
<evidence type="ECO:0000256" key="5">
    <source>
        <dbReference type="ARBA" id="ARBA00023157"/>
    </source>
</evidence>
<evidence type="ECO:0000256" key="7">
    <source>
        <dbReference type="RuleBase" id="RU364038"/>
    </source>
</evidence>
<feature type="domain" description="Thioredoxin-like fold" evidence="9">
    <location>
        <begin position="131"/>
        <end position="251"/>
    </location>
</feature>
<dbReference type="InterPro" id="IPR009094">
    <property type="entry name" value="DiS-bond_isomerase_DsbC/G_N_sf"/>
</dbReference>
<dbReference type="InterPro" id="IPR018950">
    <property type="entry name" value="DiS-bond_isomerase_DsbC/G_N"/>
</dbReference>
<evidence type="ECO:0000313" key="10">
    <source>
        <dbReference type="EMBL" id="NQV63915.1"/>
    </source>
</evidence>
<comment type="similarity">
    <text evidence="2 7">Belongs to the thioredoxin family. DsbC subfamily.</text>
</comment>
<dbReference type="SUPFAM" id="SSF54423">
    <property type="entry name" value="DsbC/DsbG N-terminal domain-like"/>
    <property type="match status" value="1"/>
</dbReference>
<dbReference type="Gene3D" id="3.10.450.70">
    <property type="entry name" value="Disulphide bond isomerase, DsbC/G, N-terminal"/>
    <property type="match status" value="1"/>
</dbReference>
<dbReference type="Pfam" id="PF13098">
    <property type="entry name" value="Thioredoxin_2"/>
    <property type="match status" value="1"/>
</dbReference>
<gene>
    <name evidence="10" type="ORF">HQ497_01000</name>
</gene>
<comment type="function">
    <text evidence="7">Required for disulfide bond formation in some periplasmic proteins. Acts by transferring its disulfide bond to other proteins and is reduced in the process.</text>
</comment>
<evidence type="ECO:0000256" key="2">
    <source>
        <dbReference type="ARBA" id="ARBA00009813"/>
    </source>
</evidence>
<keyword evidence="3 7" id="KW-0732">Signal</keyword>
<feature type="signal peptide" evidence="7">
    <location>
        <begin position="1"/>
        <end position="21"/>
    </location>
</feature>
<evidence type="ECO:0000259" key="9">
    <source>
        <dbReference type="Pfam" id="PF13098"/>
    </source>
</evidence>
<dbReference type="InterPro" id="IPR036249">
    <property type="entry name" value="Thioredoxin-like_sf"/>
</dbReference>
<evidence type="ECO:0000259" key="8">
    <source>
        <dbReference type="Pfam" id="PF10411"/>
    </source>
</evidence>
<dbReference type="InterPro" id="IPR012336">
    <property type="entry name" value="Thioredoxin-like_fold"/>
</dbReference>
<dbReference type="InterPro" id="IPR033954">
    <property type="entry name" value="DiS-bond_Isoase_DsbC/G"/>
</dbReference>
<accession>A0A973A7A4</accession>
<dbReference type="Proteomes" id="UP000754644">
    <property type="component" value="Unassembled WGS sequence"/>
</dbReference>
<dbReference type="AlphaFoldDB" id="A0A973A7A4"/>
<comment type="caution">
    <text evidence="10">The sequence shown here is derived from an EMBL/GenBank/DDBJ whole genome shotgun (WGS) entry which is preliminary data.</text>
</comment>
<evidence type="ECO:0000256" key="6">
    <source>
        <dbReference type="ARBA" id="ARBA00023284"/>
    </source>
</evidence>
<keyword evidence="5" id="KW-1015">Disulfide bond</keyword>
<dbReference type="SUPFAM" id="SSF52833">
    <property type="entry name" value="Thioredoxin-like"/>
    <property type="match status" value="1"/>
</dbReference>
<keyword evidence="4 7" id="KW-0574">Periplasm</keyword>
<reference evidence="10" key="1">
    <citation type="submission" date="2020-05" db="EMBL/GenBank/DDBJ databases">
        <title>Sulfur intermediates as new biogeochemical hubs in an aquatic model microbial ecosystem.</title>
        <authorList>
            <person name="Vigneron A."/>
        </authorList>
    </citation>
    <scope>NUCLEOTIDE SEQUENCE</scope>
    <source>
        <strain evidence="10">Bin.250</strain>
    </source>
</reference>
<feature type="domain" description="Disulphide bond isomerase DsbC/G N-terminal" evidence="8">
    <location>
        <begin position="35"/>
        <end position="98"/>
    </location>
</feature>
<comment type="subcellular location">
    <subcellularLocation>
        <location evidence="1 7">Periplasm</location>
    </subcellularLocation>
</comment>
<dbReference type="PANTHER" id="PTHR35272">
    <property type="entry name" value="THIOL:DISULFIDE INTERCHANGE PROTEIN DSBC-RELATED"/>
    <property type="match status" value="1"/>
</dbReference>
<feature type="chain" id="PRO_5038158455" description="Thiol:disulfide interchange protein" evidence="7">
    <location>
        <begin position="22"/>
        <end position="256"/>
    </location>
</feature>
<evidence type="ECO:0000313" key="11">
    <source>
        <dbReference type="Proteomes" id="UP000754644"/>
    </source>
</evidence>
<dbReference type="GO" id="GO:0042597">
    <property type="term" value="C:periplasmic space"/>
    <property type="evidence" value="ECO:0007669"/>
    <property type="project" value="UniProtKB-SubCell"/>
</dbReference>
<dbReference type="EMBL" id="JABMOJ010000039">
    <property type="protein sequence ID" value="NQV63915.1"/>
    <property type="molecule type" value="Genomic_DNA"/>
</dbReference>
<keyword evidence="6 7" id="KW-0676">Redox-active center</keyword>
<organism evidence="10 11">
    <name type="scientific">SAR86 cluster bacterium</name>
    <dbReference type="NCBI Taxonomy" id="2030880"/>
    <lineage>
        <taxon>Bacteria</taxon>
        <taxon>Pseudomonadati</taxon>
        <taxon>Pseudomonadota</taxon>
        <taxon>Gammaproteobacteria</taxon>
        <taxon>SAR86 cluster</taxon>
    </lineage>
</organism>
<evidence type="ECO:0000256" key="1">
    <source>
        <dbReference type="ARBA" id="ARBA00004418"/>
    </source>
</evidence>
<dbReference type="Pfam" id="PF10411">
    <property type="entry name" value="DsbC_N"/>
    <property type="match status" value="1"/>
</dbReference>
<name>A0A973A7A4_9GAMM</name>
<dbReference type="CDD" id="cd03020">
    <property type="entry name" value="DsbA_DsbC_DsbG"/>
    <property type="match status" value="1"/>
</dbReference>
<proteinExistence type="inferred from homology"/>
<evidence type="ECO:0000256" key="3">
    <source>
        <dbReference type="ARBA" id="ARBA00022729"/>
    </source>
</evidence>
<dbReference type="Gene3D" id="3.40.30.10">
    <property type="entry name" value="Glutaredoxin"/>
    <property type="match status" value="1"/>
</dbReference>
<evidence type="ECO:0000256" key="4">
    <source>
        <dbReference type="ARBA" id="ARBA00022764"/>
    </source>
</evidence>
<protein>
    <recommendedName>
        <fullName evidence="7">Thiol:disulfide interchange protein</fullName>
    </recommendedName>
</protein>
<dbReference type="InterPro" id="IPR051470">
    <property type="entry name" value="Thiol:disulfide_interchange"/>
</dbReference>
<dbReference type="PANTHER" id="PTHR35272:SF3">
    <property type="entry name" value="THIOL:DISULFIDE INTERCHANGE PROTEIN DSBC"/>
    <property type="match status" value="1"/>
</dbReference>